<evidence type="ECO:0000313" key="3">
    <source>
        <dbReference type="Proteomes" id="UP001335325"/>
    </source>
</evidence>
<dbReference type="Proteomes" id="UP001335325">
    <property type="component" value="Chromosome"/>
</dbReference>
<proteinExistence type="predicted"/>
<dbReference type="RefSeq" id="WP_326753862.1">
    <property type="nucleotide sequence ID" value="NZ_CP109134.1"/>
</dbReference>
<evidence type="ECO:0000256" key="1">
    <source>
        <dbReference type="SAM" id="SignalP"/>
    </source>
</evidence>
<organism evidence="2 3">
    <name type="scientific">Streptomyces hirsutus</name>
    <dbReference type="NCBI Taxonomy" id="35620"/>
    <lineage>
        <taxon>Bacteria</taxon>
        <taxon>Bacillati</taxon>
        <taxon>Actinomycetota</taxon>
        <taxon>Actinomycetes</taxon>
        <taxon>Kitasatosporales</taxon>
        <taxon>Streptomycetaceae</taxon>
        <taxon>Streptomyces</taxon>
    </lineage>
</organism>
<reference evidence="2 3" key="1">
    <citation type="submission" date="2022-10" db="EMBL/GenBank/DDBJ databases">
        <title>The complete genomes of actinobacterial strains from the NBC collection.</title>
        <authorList>
            <person name="Joergensen T.S."/>
            <person name="Alvarez Arevalo M."/>
            <person name="Sterndorff E.B."/>
            <person name="Faurdal D."/>
            <person name="Vuksanovic O."/>
            <person name="Mourched A.-S."/>
            <person name="Charusanti P."/>
            <person name="Shaw S."/>
            <person name="Blin K."/>
            <person name="Weber T."/>
        </authorList>
    </citation>
    <scope>NUCLEOTIDE SEQUENCE [LARGE SCALE GENOMIC DNA]</scope>
    <source>
        <strain evidence="2 3">NBC 01753</strain>
    </source>
</reference>
<dbReference type="EMBL" id="CP109134">
    <property type="protein sequence ID" value="WSD07876.1"/>
    <property type="molecule type" value="Genomic_DNA"/>
</dbReference>
<gene>
    <name evidence="2" type="ORF">OIE73_20480</name>
</gene>
<name>A0ABZ1GNV7_9ACTN</name>
<keyword evidence="3" id="KW-1185">Reference proteome</keyword>
<sequence>MSSSRAKRSIAVVVATVAMGTMAGIAPVGAAEVDPLQQQIDEVLANTEGGVQISSYEIAWNDGEAIMAFPLPGEEQAPVSSLVAQKLQAQYVGLPVDTREPAVSDASVVAAADDAPPADEEVIAAEREPYVSGAASDSCPTEVFGNDWYCFYQYKSFKGRRLQWNATHKNLVYFSKFDFENRTSSWSNKGAKTIKVYGRRYAGQDTSCYSPLWSENPHERSASANWDNAADCFLTN</sequence>
<keyword evidence="1" id="KW-0732">Signal</keyword>
<dbReference type="Pfam" id="PF03995">
    <property type="entry name" value="Inhibitor_I36"/>
    <property type="match status" value="1"/>
</dbReference>
<dbReference type="GeneID" id="91544997"/>
<feature type="signal peptide" evidence="1">
    <location>
        <begin position="1"/>
        <end position="30"/>
    </location>
</feature>
<feature type="chain" id="PRO_5045388261" evidence="1">
    <location>
        <begin position="31"/>
        <end position="236"/>
    </location>
</feature>
<protein>
    <submittedName>
        <fullName evidence="2">Peptidase inhibitor family I36 protein</fullName>
    </submittedName>
</protein>
<evidence type="ECO:0000313" key="2">
    <source>
        <dbReference type="EMBL" id="WSD07876.1"/>
    </source>
</evidence>
<accession>A0ABZ1GNV7</accession>